<dbReference type="SUPFAM" id="SSF53474">
    <property type="entry name" value="alpha/beta-Hydrolases"/>
    <property type="match status" value="1"/>
</dbReference>
<sequence length="289" mass="30770">MSPTAWTMTWRGATVGGMECGDRDGFPVLAFHGAPGCHVEGVAFADVPAAEVGIHLIAIDRPGMGMSELAPREQVVDFAETAAAIADRFHIDKFGVLGASAGGPYALATACQLPDRVSKAIAVSSVAPFDSKPATKGAGGVKPAAGLLILRRFPWLARPVSARLSKVVRTDRGLEAMIKKMSPADRARIEKDGRLRNQLGENIRTAFDTGSRGVALDFQLLFARPWGFDPADIAVPVEIWHGDADGNVPVQDGRRLANTIPDSKYEEVPGAGHLLFVDHAHTILRSFCA</sequence>
<dbReference type="Pfam" id="PF00561">
    <property type="entry name" value="Abhydrolase_1"/>
    <property type="match status" value="1"/>
</dbReference>
<dbReference type="InterPro" id="IPR050471">
    <property type="entry name" value="AB_hydrolase"/>
</dbReference>
<dbReference type="InterPro" id="IPR029058">
    <property type="entry name" value="AB_hydrolase_fold"/>
</dbReference>
<proteinExistence type="predicted"/>
<dbReference type="InterPro" id="IPR000073">
    <property type="entry name" value="AB_hydrolase_1"/>
</dbReference>
<organism evidence="2 3">
    <name type="scientific">Nocardia terrae</name>
    <dbReference type="NCBI Taxonomy" id="2675851"/>
    <lineage>
        <taxon>Bacteria</taxon>
        <taxon>Bacillati</taxon>
        <taxon>Actinomycetota</taxon>
        <taxon>Actinomycetes</taxon>
        <taxon>Mycobacteriales</taxon>
        <taxon>Nocardiaceae</taxon>
        <taxon>Nocardia</taxon>
    </lineage>
</organism>
<protein>
    <submittedName>
        <fullName evidence="2">Alpha/beta fold hydrolase</fullName>
    </submittedName>
</protein>
<name>A0A7K1V774_9NOCA</name>
<evidence type="ECO:0000313" key="3">
    <source>
        <dbReference type="Proteomes" id="UP000466794"/>
    </source>
</evidence>
<dbReference type="PRINTS" id="PR00111">
    <property type="entry name" value="ABHYDROLASE"/>
</dbReference>
<accession>A0A7K1V774</accession>
<keyword evidence="2" id="KW-0378">Hydrolase</keyword>
<feature type="domain" description="AB hydrolase-1" evidence="1">
    <location>
        <begin position="27"/>
        <end position="280"/>
    </location>
</feature>
<dbReference type="EMBL" id="WRPP01000009">
    <property type="protein sequence ID" value="MVU82321.1"/>
    <property type="molecule type" value="Genomic_DNA"/>
</dbReference>
<comment type="caution">
    <text evidence="2">The sequence shown here is derived from an EMBL/GenBank/DDBJ whole genome shotgun (WGS) entry which is preliminary data.</text>
</comment>
<dbReference type="PANTHER" id="PTHR43433">
    <property type="entry name" value="HYDROLASE, ALPHA/BETA FOLD FAMILY PROTEIN"/>
    <property type="match status" value="1"/>
</dbReference>
<dbReference type="PANTHER" id="PTHR43433:SF10">
    <property type="entry name" value="AB HYDROLASE-1 DOMAIN-CONTAINING PROTEIN"/>
    <property type="match status" value="1"/>
</dbReference>
<dbReference type="Proteomes" id="UP000466794">
    <property type="component" value="Unassembled WGS sequence"/>
</dbReference>
<dbReference type="Gene3D" id="3.40.50.1820">
    <property type="entry name" value="alpha/beta hydrolase"/>
    <property type="match status" value="1"/>
</dbReference>
<keyword evidence="3" id="KW-1185">Reference proteome</keyword>
<evidence type="ECO:0000259" key="1">
    <source>
        <dbReference type="Pfam" id="PF00561"/>
    </source>
</evidence>
<reference evidence="2 3" key="1">
    <citation type="submission" date="2019-12" db="EMBL/GenBank/DDBJ databases">
        <title>Nocardia sp. nov. ET3-3 isolated from soil.</title>
        <authorList>
            <person name="Kanchanasin P."/>
            <person name="Tanasupawat S."/>
            <person name="Yuki M."/>
            <person name="Kudo T."/>
        </authorList>
    </citation>
    <scope>NUCLEOTIDE SEQUENCE [LARGE SCALE GENOMIC DNA]</scope>
    <source>
        <strain evidence="2 3">ET3-3</strain>
    </source>
</reference>
<dbReference type="AlphaFoldDB" id="A0A7K1V774"/>
<dbReference type="GO" id="GO:0016787">
    <property type="term" value="F:hydrolase activity"/>
    <property type="evidence" value="ECO:0007669"/>
    <property type="project" value="UniProtKB-KW"/>
</dbReference>
<gene>
    <name evidence="2" type="ORF">GPX89_34435</name>
</gene>
<evidence type="ECO:0000313" key="2">
    <source>
        <dbReference type="EMBL" id="MVU82321.1"/>
    </source>
</evidence>